<organism evidence="3">
    <name type="scientific">Chromera velia CCMP2878</name>
    <dbReference type="NCBI Taxonomy" id="1169474"/>
    <lineage>
        <taxon>Eukaryota</taxon>
        <taxon>Sar</taxon>
        <taxon>Alveolata</taxon>
        <taxon>Colpodellida</taxon>
        <taxon>Chromeraceae</taxon>
        <taxon>Chromera</taxon>
    </lineage>
</organism>
<evidence type="ECO:0000256" key="2">
    <source>
        <dbReference type="SAM" id="SignalP"/>
    </source>
</evidence>
<dbReference type="VEuPathDB" id="CryptoDB:Cvel_650"/>
<feature type="chain" id="PRO_5005190470" description="EGF-like domain-containing protein" evidence="2">
    <location>
        <begin position="19"/>
        <end position="609"/>
    </location>
</feature>
<evidence type="ECO:0000256" key="1">
    <source>
        <dbReference type="SAM" id="MobiDB-lite"/>
    </source>
</evidence>
<feature type="compositionally biased region" description="Pro residues" evidence="1">
    <location>
        <begin position="398"/>
        <end position="411"/>
    </location>
</feature>
<accession>A0A0G4GHG8</accession>
<reference evidence="3" key="1">
    <citation type="submission" date="2014-11" db="EMBL/GenBank/DDBJ databases">
        <authorList>
            <person name="Otto D Thomas"/>
            <person name="Naeem Raeece"/>
        </authorList>
    </citation>
    <scope>NUCLEOTIDE SEQUENCE</scope>
</reference>
<feature type="signal peptide" evidence="2">
    <location>
        <begin position="1"/>
        <end position="18"/>
    </location>
</feature>
<gene>
    <name evidence="3" type="ORF">Cvel_650</name>
</gene>
<name>A0A0G4GHG8_9ALVE</name>
<proteinExistence type="predicted"/>
<evidence type="ECO:0008006" key="4">
    <source>
        <dbReference type="Google" id="ProtNLM"/>
    </source>
</evidence>
<dbReference type="AlphaFoldDB" id="A0A0G4GHG8"/>
<dbReference type="EMBL" id="CDMZ01001215">
    <property type="protein sequence ID" value="CEM29167.1"/>
    <property type="molecule type" value="Genomic_DNA"/>
</dbReference>
<feature type="region of interest" description="Disordered" evidence="1">
    <location>
        <begin position="313"/>
        <end position="338"/>
    </location>
</feature>
<sequence length="609" mass="66075">MRLLLFSTAALLAVGTQGQSLFSRARARVQEFLDSDEGTEVVDQVQESSVVQTVTEALDGAESGSMMEEVRDTIRDISGCTGDDCDLMGSLGNFGLEGVKESIQGALERLSSFSPSESGTLGASSSEGVLNIRQNLQEAEGLIKMPESLGDLFKADDLLEAARERLSGLMGGDQQVSALSDLEAVLKDARADLKVTDLNLLEGGAPKRLQEGLPSIGSLLDRASGQIDGGLSGQSADEEQTALQESLQGARTRLSSVSNLEDIFTVDGLLADVRKRLSESPSFAASTELQQSDSLIGRARDSLRNLRLFRDATPELTPSAPTMEDVPTPPASTVETTQVEETVTETETSAETVPETEVAEIAEERPEEVQALQVADEQSELMQDQVITEPADVVAPMEPSPLPPTPSPTPTPLTEEEKEAMRLASELGAPETIFEGSSSDGRSYATLLSEYIEQQNVQLSALSKDDSDVLLEILGDEAGPYFDTLREDPQRRVETTVDWTGWVDKQVFCIGGYCPEASTCRPTLTGDEKCRCNEGTEEIISVEGGRVCESWEDWIPRAKWCGPRDRCHRKSVCKWSELKQSSMCMCEAGWFGFPDGRRGSYDCDRARQP</sequence>
<protein>
    <recommendedName>
        <fullName evidence="4">EGF-like domain-containing protein</fullName>
    </recommendedName>
</protein>
<evidence type="ECO:0000313" key="3">
    <source>
        <dbReference type="EMBL" id="CEM29167.1"/>
    </source>
</evidence>
<feature type="region of interest" description="Disordered" evidence="1">
    <location>
        <begin position="394"/>
        <end position="413"/>
    </location>
</feature>
<keyword evidence="2" id="KW-0732">Signal</keyword>